<dbReference type="AlphaFoldDB" id="A0A382J4F4"/>
<gene>
    <name evidence="1" type="ORF">METZ01_LOCUS259522</name>
</gene>
<protein>
    <submittedName>
        <fullName evidence="1">Uncharacterized protein</fullName>
    </submittedName>
</protein>
<reference evidence="1" key="1">
    <citation type="submission" date="2018-05" db="EMBL/GenBank/DDBJ databases">
        <authorList>
            <person name="Lanie J.A."/>
            <person name="Ng W.-L."/>
            <person name="Kazmierczak K.M."/>
            <person name="Andrzejewski T.M."/>
            <person name="Davidsen T.M."/>
            <person name="Wayne K.J."/>
            <person name="Tettelin H."/>
            <person name="Glass J.I."/>
            <person name="Rusch D."/>
            <person name="Podicherti R."/>
            <person name="Tsui H.-C.T."/>
            <person name="Winkler M.E."/>
        </authorList>
    </citation>
    <scope>NUCLEOTIDE SEQUENCE</scope>
</reference>
<organism evidence="1">
    <name type="scientific">marine metagenome</name>
    <dbReference type="NCBI Taxonomy" id="408172"/>
    <lineage>
        <taxon>unclassified sequences</taxon>
        <taxon>metagenomes</taxon>
        <taxon>ecological metagenomes</taxon>
    </lineage>
</organism>
<dbReference type="EMBL" id="UINC01071622">
    <property type="protein sequence ID" value="SVC06668.1"/>
    <property type="molecule type" value="Genomic_DNA"/>
</dbReference>
<accession>A0A382J4F4</accession>
<evidence type="ECO:0000313" key="1">
    <source>
        <dbReference type="EMBL" id="SVC06668.1"/>
    </source>
</evidence>
<name>A0A382J4F4_9ZZZZ</name>
<sequence length="30" mass="3120">MTANIFPPARLEPISVANSVLIVPALAADQ</sequence>
<feature type="non-terminal residue" evidence="1">
    <location>
        <position position="30"/>
    </location>
</feature>
<proteinExistence type="predicted"/>